<accession>A0A9N8HLA5</accession>
<evidence type="ECO:0000313" key="4">
    <source>
        <dbReference type="Proteomes" id="UP001153069"/>
    </source>
</evidence>
<dbReference type="InterPro" id="IPR049227">
    <property type="entry name" value="DUF6824"/>
</dbReference>
<evidence type="ECO:0000313" key="3">
    <source>
        <dbReference type="EMBL" id="CAB9516792.1"/>
    </source>
</evidence>
<dbReference type="EMBL" id="CAICTM010000806">
    <property type="protein sequence ID" value="CAB9516792.1"/>
    <property type="molecule type" value="Genomic_DNA"/>
</dbReference>
<feature type="region of interest" description="Disordered" evidence="1">
    <location>
        <begin position="261"/>
        <end position="296"/>
    </location>
</feature>
<feature type="compositionally biased region" description="Low complexity" evidence="1">
    <location>
        <begin position="205"/>
        <end position="223"/>
    </location>
</feature>
<feature type="region of interest" description="Disordered" evidence="1">
    <location>
        <begin position="421"/>
        <end position="451"/>
    </location>
</feature>
<dbReference type="AlphaFoldDB" id="A0A9N8HLA5"/>
<keyword evidence="4" id="KW-1185">Reference proteome</keyword>
<dbReference type="Pfam" id="PF20710">
    <property type="entry name" value="DUF6824"/>
    <property type="match status" value="1"/>
</dbReference>
<reference evidence="3" key="1">
    <citation type="submission" date="2020-06" db="EMBL/GenBank/DDBJ databases">
        <authorList>
            <consortium name="Plant Systems Biology data submission"/>
        </authorList>
    </citation>
    <scope>NUCLEOTIDE SEQUENCE</scope>
    <source>
        <strain evidence="3">D6</strain>
    </source>
</reference>
<feature type="region of interest" description="Disordered" evidence="1">
    <location>
        <begin position="500"/>
        <end position="519"/>
    </location>
</feature>
<evidence type="ECO:0000259" key="2">
    <source>
        <dbReference type="Pfam" id="PF20710"/>
    </source>
</evidence>
<feature type="compositionally biased region" description="Polar residues" evidence="1">
    <location>
        <begin position="1"/>
        <end position="17"/>
    </location>
</feature>
<feature type="region of interest" description="Disordered" evidence="1">
    <location>
        <begin position="341"/>
        <end position="399"/>
    </location>
</feature>
<dbReference type="OrthoDB" id="47068at2759"/>
<feature type="compositionally biased region" description="Low complexity" evidence="1">
    <location>
        <begin position="265"/>
        <end position="289"/>
    </location>
</feature>
<dbReference type="Proteomes" id="UP001153069">
    <property type="component" value="Unassembled WGS sequence"/>
</dbReference>
<feature type="domain" description="DUF6824" evidence="2">
    <location>
        <begin position="26"/>
        <end position="109"/>
    </location>
</feature>
<protein>
    <recommendedName>
        <fullName evidence="2">DUF6824 domain-containing protein</fullName>
    </recommendedName>
</protein>
<evidence type="ECO:0000256" key="1">
    <source>
        <dbReference type="SAM" id="MobiDB-lite"/>
    </source>
</evidence>
<sequence length="530" mass="56841">MSSETANNGRKSESGMTGITDPRDTDVLCGRGGAALRHPGNQTYRRLVNLNKGLYITCLKTEKLKISRSIVAAIREQNGRFLEKDAGKASWFDIGDKKAIEKTSQALREGQPKLRQKIVEMGGGAAGTAALMEQQFGANGIYAQSAVQQQLQQQQMRATGAFDPTNFAQQLGAGGQMGAAAMAMMNPPHHSMATALRQQQHHQQHQQFRQQHQMQQQQQQHMNQHQHHHHPGAARMHHDMPPPQARQALHSEMMRLSMHGDDEAQPQQTGSSQQPPQTSSSSSNNNSNGADHMPLRPSLVKRGSAAANELGMGPSSTSLMSEFSMFGNSAHNGSTYSAIGSINSSSRGGGGPGGDPYNPNPYQQSGMDRRNMFAKMKYSRPSSDRMSSGRAMGGASAHSIGDGMPDFHMVESQLSLYSNLSGMTGTDSKTKSLGDTSGDKKPAGSDMLGGAGSRHSIMSGLSRISDTSEVHSIFSDLSRKIGNVSTRSIAMSEISGIDAYRGGEDSDSTPSFGEADARVAPSGTMDFDVF</sequence>
<feature type="region of interest" description="Disordered" evidence="1">
    <location>
        <begin position="1"/>
        <end position="24"/>
    </location>
</feature>
<proteinExistence type="predicted"/>
<name>A0A9N8HLA5_9STRA</name>
<comment type="caution">
    <text evidence="3">The sequence shown here is derived from an EMBL/GenBank/DDBJ whole genome shotgun (WGS) entry which is preliminary data.</text>
</comment>
<feature type="region of interest" description="Disordered" evidence="1">
    <location>
        <begin position="193"/>
        <end position="243"/>
    </location>
</feature>
<gene>
    <name evidence="3" type="ORF">SEMRO_807_G205310.1</name>
</gene>
<organism evidence="3 4">
    <name type="scientific">Seminavis robusta</name>
    <dbReference type="NCBI Taxonomy" id="568900"/>
    <lineage>
        <taxon>Eukaryota</taxon>
        <taxon>Sar</taxon>
        <taxon>Stramenopiles</taxon>
        <taxon>Ochrophyta</taxon>
        <taxon>Bacillariophyta</taxon>
        <taxon>Bacillariophyceae</taxon>
        <taxon>Bacillariophycidae</taxon>
        <taxon>Naviculales</taxon>
        <taxon>Naviculaceae</taxon>
        <taxon>Seminavis</taxon>
    </lineage>
</organism>
<feature type="compositionally biased region" description="Basic and acidic residues" evidence="1">
    <location>
        <begin position="428"/>
        <end position="443"/>
    </location>
</feature>